<reference evidence="15 16" key="1">
    <citation type="submission" date="2024-08" db="EMBL/GenBank/DDBJ databases">
        <authorList>
            <person name="Will J Nash"/>
            <person name="Angela Man"/>
            <person name="Seanna McTaggart"/>
            <person name="Kendall Baker"/>
            <person name="Tom Barker"/>
            <person name="Leah Catchpole"/>
            <person name="Alex Durrant"/>
            <person name="Karim Gharbi"/>
            <person name="Naomi Irish"/>
            <person name="Gemy Kaithakottil"/>
            <person name="Debby Ku"/>
            <person name="Aaliyah Providence"/>
            <person name="Felix Shaw"/>
            <person name="David Swarbreck"/>
            <person name="Chris Watkins"/>
            <person name="Ann M. McCartney"/>
            <person name="Giulio Formenti"/>
            <person name="Alice Mouton"/>
            <person name="Noel Vella"/>
            <person name="Bjorn M von Reumont"/>
            <person name="Adriana Vella"/>
            <person name="Wilfried Haerty"/>
        </authorList>
    </citation>
    <scope>NUCLEOTIDE SEQUENCE [LARGE SCALE GENOMIC DNA]</scope>
</reference>
<evidence type="ECO:0000256" key="12">
    <source>
        <dbReference type="ARBA" id="ARBA00023136"/>
    </source>
</evidence>
<evidence type="ECO:0000256" key="6">
    <source>
        <dbReference type="ARBA" id="ARBA00022723"/>
    </source>
</evidence>
<dbReference type="InterPro" id="IPR036396">
    <property type="entry name" value="Cyt_P450_sf"/>
</dbReference>
<keyword evidence="7" id="KW-0256">Endoplasmic reticulum</keyword>
<keyword evidence="14" id="KW-0812">Transmembrane</keyword>
<evidence type="ECO:0008006" key="17">
    <source>
        <dbReference type="Google" id="ProtNLM"/>
    </source>
</evidence>
<feature type="transmembrane region" description="Helical" evidence="14">
    <location>
        <begin position="20"/>
        <end position="39"/>
    </location>
</feature>
<dbReference type="PRINTS" id="PR00463">
    <property type="entry name" value="EP450I"/>
</dbReference>
<keyword evidence="5 13" id="KW-0349">Heme</keyword>
<keyword evidence="16" id="KW-1185">Reference proteome</keyword>
<evidence type="ECO:0000313" key="15">
    <source>
        <dbReference type="EMBL" id="CAL7951575.1"/>
    </source>
</evidence>
<evidence type="ECO:0000256" key="4">
    <source>
        <dbReference type="ARBA" id="ARBA00010617"/>
    </source>
</evidence>
<proteinExistence type="inferred from homology"/>
<keyword evidence="6 13" id="KW-0479">Metal-binding</keyword>
<evidence type="ECO:0000256" key="5">
    <source>
        <dbReference type="ARBA" id="ARBA00022617"/>
    </source>
</evidence>
<evidence type="ECO:0000256" key="13">
    <source>
        <dbReference type="RuleBase" id="RU000461"/>
    </source>
</evidence>
<dbReference type="InterPro" id="IPR001128">
    <property type="entry name" value="Cyt_P450"/>
</dbReference>
<dbReference type="Gene3D" id="1.10.630.10">
    <property type="entry name" value="Cytochrome P450"/>
    <property type="match status" value="1"/>
</dbReference>
<keyword evidence="8" id="KW-0492">Microsome</keyword>
<evidence type="ECO:0000256" key="3">
    <source>
        <dbReference type="ARBA" id="ARBA00004406"/>
    </source>
</evidence>
<dbReference type="InterPro" id="IPR050476">
    <property type="entry name" value="Insect_CytP450_Detox"/>
</dbReference>
<dbReference type="PANTHER" id="PTHR24292">
    <property type="entry name" value="CYTOCHROME P450"/>
    <property type="match status" value="1"/>
</dbReference>
<keyword evidence="11 13" id="KW-0503">Monooxygenase</keyword>
<dbReference type="EMBL" id="CAXAJV020001301">
    <property type="protein sequence ID" value="CAL7951575.1"/>
    <property type="molecule type" value="Genomic_DNA"/>
</dbReference>
<comment type="subcellular location">
    <subcellularLocation>
        <location evidence="3">Endoplasmic reticulum membrane</location>
        <topology evidence="3">Peripheral membrane protein</topology>
    </subcellularLocation>
    <subcellularLocation>
        <location evidence="2">Microsome membrane</location>
        <topology evidence="2">Peripheral membrane protein</topology>
    </subcellularLocation>
</comment>
<dbReference type="PROSITE" id="PS00086">
    <property type="entry name" value="CYTOCHROME_P450"/>
    <property type="match status" value="1"/>
</dbReference>
<accession>A0ABP1PED5</accession>
<evidence type="ECO:0000256" key="7">
    <source>
        <dbReference type="ARBA" id="ARBA00022824"/>
    </source>
</evidence>
<evidence type="ECO:0000313" key="16">
    <source>
        <dbReference type="Proteomes" id="UP001642520"/>
    </source>
</evidence>
<comment type="cofactor">
    <cofactor evidence="1">
        <name>heme</name>
        <dbReference type="ChEBI" id="CHEBI:30413"/>
    </cofactor>
</comment>
<evidence type="ECO:0000256" key="8">
    <source>
        <dbReference type="ARBA" id="ARBA00022848"/>
    </source>
</evidence>
<dbReference type="Pfam" id="PF00067">
    <property type="entry name" value="p450"/>
    <property type="match status" value="1"/>
</dbReference>
<evidence type="ECO:0000256" key="14">
    <source>
        <dbReference type="SAM" id="Phobius"/>
    </source>
</evidence>
<dbReference type="SUPFAM" id="SSF48264">
    <property type="entry name" value="Cytochrome P450"/>
    <property type="match status" value="1"/>
</dbReference>
<comment type="caution">
    <text evidence="15">The sequence shown here is derived from an EMBL/GenBank/DDBJ whole genome shotgun (WGS) entry which is preliminary data.</text>
</comment>
<dbReference type="PANTHER" id="PTHR24292:SF45">
    <property type="entry name" value="CYTOCHROME P450 6G1-RELATED"/>
    <property type="match status" value="1"/>
</dbReference>
<keyword evidence="12 14" id="KW-0472">Membrane</keyword>
<protein>
    <recommendedName>
        <fullName evidence="17">Cytochrome P450 6k1-like</fullName>
    </recommendedName>
</protein>
<gene>
    <name evidence="15" type="ORF">XYLVIOL_LOCUS10590</name>
</gene>
<dbReference type="CDD" id="cd11056">
    <property type="entry name" value="CYP6-like"/>
    <property type="match status" value="1"/>
</dbReference>
<dbReference type="InterPro" id="IPR002401">
    <property type="entry name" value="Cyt_P450_E_grp-I"/>
</dbReference>
<sequence length="526" mass="60244">MQNVSCTSDPLKMAVITPYWGLDGLIVCMSLMVAAYMFMTRKFKYWVKRGITELTPTPFIGNIADCVLLKKSNAEFLRDLYEQSKGLPYVGFYVFDKPYLLVRDPELVKHVLVKDFNVFYDRFASTDAENDRLGYANLFMIKNPAWKQLRMKLTPIFTSGKLKKMFELLVLIINDLDKHFESYHLEGNGKTLEVKELCAKFTTDMIGSVAFGLQANALNDPKSMFRQIGREIFNYNFVRSLDFTTIFFFPNLAKYLRPKFFGKGPSKYLRTVFWDVINHRIKSGEKRNDLIDILIELKEKYKDEDTDGFKLDGDDLVAQAAIFFTGGFETSSTTMAFTLYELALNPDIQKTLRKEIHDAIKKNDGKLTYDMIMTLPYLDMVVSETLRKYPPLGFLDRVAVADYKVPNSDLVVEKNTPIFISMAGMHHDPQFFPNPEKFDPLRFTEEAKKSRLNYTYFPFGDGPHNCIGMRLGLLQAKLGVLSMLKDHEFSVCEKTRIPMVLDPKGVTTTCLGGLFLNVRKATTVAG</sequence>
<evidence type="ECO:0000256" key="1">
    <source>
        <dbReference type="ARBA" id="ARBA00001971"/>
    </source>
</evidence>
<evidence type="ECO:0000256" key="11">
    <source>
        <dbReference type="ARBA" id="ARBA00023033"/>
    </source>
</evidence>
<evidence type="ECO:0000256" key="10">
    <source>
        <dbReference type="ARBA" id="ARBA00023004"/>
    </source>
</evidence>
<keyword evidence="14" id="KW-1133">Transmembrane helix</keyword>
<name>A0ABP1PED5_XYLVO</name>
<dbReference type="Proteomes" id="UP001642520">
    <property type="component" value="Unassembled WGS sequence"/>
</dbReference>
<evidence type="ECO:0000256" key="2">
    <source>
        <dbReference type="ARBA" id="ARBA00004174"/>
    </source>
</evidence>
<keyword evidence="10 13" id="KW-0408">Iron</keyword>
<keyword evidence="9 13" id="KW-0560">Oxidoreductase</keyword>
<comment type="similarity">
    <text evidence="4 13">Belongs to the cytochrome P450 family.</text>
</comment>
<evidence type="ECO:0000256" key="9">
    <source>
        <dbReference type="ARBA" id="ARBA00023002"/>
    </source>
</evidence>
<organism evidence="15 16">
    <name type="scientific">Xylocopa violacea</name>
    <name type="common">Violet carpenter bee</name>
    <name type="synonym">Apis violacea</name>
    <dbReference type="NCBI Taxonomy" id="135666"/>
    <lineage>
        <taxon>Eukaryota</taxon>
        <taxon>Metazoa</taxon>
        <taxon>Ecdysozoa</taxon>
        <taxon>Arthropoda</taxon>
        <taxon>Hexapoda</taxon>
        <taxon>Insecta</taxon>
        <taxon>Pterygota</taxon>
        <taxon>Neoptera</taxon>
        <taxon>Endopterygota</taxon>
        <taxon>Hymenoptera</taxon>
        <taxon>Apocrita</taxon>
        <taxon>Aculeata</taxon>
        <taxon>Apoidea</taxon>
        <taxon>Anthophila</taxon>
        <taxon>Apidae</taxon>
        <taxon>Xylocopa</taxon>
        <taxon>Xylocopa</taxon>
    </lineage>
</organism>
<dbReference type="InterPro" id="IPR017972">
    <property type="entry name" value="Cyt_P450_CS"/>
</dbReference>
<dbReference type="PRINTS" id="PR00385">
    <property type="entry name" value="P450"/>
</dbReference>